<comment type="caution">
    <text evidence="2">The sequence shown here is derived from an EMBL/GenBank/DDBJ whole genome shotgun (WGS) entry which is preliminary data.</text>
</comment>
<dbReference type="RefSeq" id="WP_038208567.1">
    <property type="nucleotide sequence ID" value="NZ_CAWLWN010000111.1"/>
</dbReference>
<dbReference type="AlphaFoldDB" id="A0A077NAR4"/>
<proteinExistence type="predicted"/>
<accession>A0A077NAR4</accession>
<evidence type="ECO:0000259" key="1">
    <source>
        <dbReference type="Pfam" id="PF18270"/>
    </source>
</evidence>
<sequence length="273" mass="31201">MDIKVDKNRQHYLNHIAQAEQFFSNGIEDNFSLSNHQFSDMDGLVQFVITSQINDKSSVIQWLNEIKKTQISLSSIATDYIIKYANTHGQQYRTDVQFWGDIIEKLPLMSVRNIESQTYSHVMKGFSIATNLLQLIMDIVLNTNSSSMKSFSQFLQKQGDAIRLGLKKNNDHYSTLTLASVIEAVGAEDQVIYIPKMKLYKVNFDRSNSEIASNCASNENINVEFTYSSCVSLFDYQALEDPEIKASFDLFIRNNKKSSIENSNNFFNGEFKV</sequence>
<dbReference type="Proteomes" id="UP000028511">
    <property type="component" value="Unassembled WGS sequence"/>
</dbReference>
<dbReference type="Pfam" id="PF18270">
    <property type="entry name" value="Evf"/>
    <property type="match status" value="1"/>
</dbReference>
<protein>
    <recommendedName>
        <fullName evidence="1">Virulence factor Evf domain-containing protein</fullName>
    </recommendedName>
</protein>
<feature type="domain" description="Virulence factor Evf" evidence="1">
    <location>
        <begin position="37"/>
        <end position="271"/>
    </location>
</feature>
<dbReference type="HOGENOM" id="CLU_1019238_0_0_6"/>
<name>A0A077NAR4_XENBV</name>
<dbReference type="InterPro" id="IPR041576">
    <property type="entry name" value="Evf"/>
</dbReference>
<dbReference type="EMBL" id="CBSW010000026">
    <property type="protein sequence ID" value="CDG95348.1"/>
    <property type="molecule type" value="Genomic_DNA"/>
</dbReference>
<gene>
    <name evidence="2" type="ORF">XBP1_1210024</name>
</gene>
<reference evidence="2" key="1">
    <citation type="submission" date="2013-07" db="EMBL/GenBank/DDBJ databases">
        <title>Sub-species coevolution in mutualistic symbiosis.</title>
        <authorList>
            <person name="Murfin K."/>
            <person name="Klassen J."/>
            <person name="Lee M."/>
            <person name="Forst S."/>
            <person name="Stock P."/>
            <person name="Goodrich-Blair H."/>
        </authorList>
    </citation>
    <scope>NUCLEOTIDE SEQUENCE [LARGE SCALE GENOMIC DNA]</scope>
    <source>
        <strain evidence="2">Puntauvense</strain>
    </source>
</reference>
<evidence type="ECO:0000313" key="2">
    <source>
        <dbReference type="EMBL" id="CDG95348.1"/>
    </source>
</evidence>
<organism evidence="2">
    <name type="scientific">Xenorhabdus bovienii str. puntauvense</name>
    <dbReference type="NCBI Taxonomy" id="1398201"/>
    <lineage>
        <taxon>Bacteria</taxon>
        <taxon>Pseudomonadati</taxon>
        <taxon>Pseudomonadota</taxon>
        <taxon>Gammaproteobacteria</taxon>
        <taxon>Enterobacterales</taxon>
        <taxon>Morganellaceae</taxon>
        <taxon>Xenorhabdus</taxon>
    </lineage>
</organism>